<dbReference type="PROSITE" id="PS00018">
    <property type="entry name" value="EF_HAND_1"/>
    <property type="match status" value="2"/>
</dbReference>
<feature type="domain" description="EF-hand" evidence="11">
    <location>
        <begin position="297"/>
        <end position="332"/>
    </location>
</feature>
<dbReference type="InterPro" id="IPR008917">
    <property type="entry name" value="TF_DNA-bd_sf"/>
</dbReference>
<keyword evidence="1" id="KW-0479">Metal-binding</keyword>
<dbReference type="InterPro" id="IPR004827">
    <property type="entry name" value="bZIP"/>
</dbReference>
<dbReference type="InterPro" id="IPR018247">
    <property type="entry name" value="EF_Hand_1_Ca_BS"/>
</dbReference>
<evidence type="ECO:0000256" key="4">
    <source>
        <dbReference type="ARBA" id="ARBA00022842"/>
    </source>
</evidence>
<dbReference type="OrthoDB" id="5974330at2759"/>
<evidence type="ECO:0000256" key="9">
    <source>
        <dbReference type="SAM" id="MobiDB-lite"/>
    </source>
</evidence>
<dbReference type="GO" id="GO:0007229">
    <property type="term" value="P:integrin-mediated signaling pathway"/>
    <property type="evidence" value="ECO:0007669"/>
    <property type="project" value="UniProtKB-KW"/>
</dbReference>
<dbReference type="Pfam" id="PF03131">
    <property type="entry name" value="bZIP_Maf"/>
    <property type="match status" value="1"/>
</dbReference>
<evidence type="ECO:0000256" key="2">
    <source>
        <dbReference type="ARBA" id="ARBA00022737"/>
    </source>
</evidence>
<dbReference type="GO" id="GO:0055074">
    <property type="term" value="P:calcium ion homeostasis"/>
    <property type="evidence" value="ECO:0007669"/>
    <property type="project" value="TreeGrafter"/>
</dbReference>
<evidence type="ECO:0000256" key="6">
    <source>
        <dbReference type="ARBA" id="ARBA00023125"/>
    </source>
</evidence>
<dbReference type="GO" id="GO:0003677">
    <property type="term" value="F:DNA binding"/>
    <property type="evidence" value="ECO:0007669"/>
    <property type="project" value="UniProtKB-KW"/>
</dbReference>
<organism evidence="12 13">
    <name type="scientific">Stylophora pistillata</name>
    <name type="common">Smooth cauliflower coral</name>
    <dbReference type="NCBI Taxonomy" id="50429"/>
    <lineage>
        <taxon>Eukaryota</taxon>
        <taxon>Metazoa</taxon>
        <taxon>Cnidaria</taxon>
        <taxon>Anthozoa</taxon>
        <taxon>Hexacorallia</taxon>
        <taxon>Scleractinia</taxon>
        <taxon>Astrocoeniina</taxon>
        <taxon>Pocilloporidae</taxon>
        <taxon>Stylophora</taxon>
    </lineage>
</organism>
<evidence type="ECO:0000256" key="1">
    <source>
        <dbReference type="ARBA" id="ARBA00022723"/>
    </source>
</evidence>
<keyword evidence="5" id="KW-0805">Transcription regulation</keyword>
<evidence type="ECO:0000259" key="11">
    <source>
        <dbReference type="PROSITE" id="PS50222"/>
    </source>
</evidence>
<dbReference type="Gene3D" id="1.20.5.170">
    <property type="match status" value="1"/>
</dbReference>
<dbReference type="SUPFAM" id="SSF47454">
    <property type="entry name" value="A DNA-binding domain in eukaryotic transcription factors"/>
    <property type="match status" value="1"/>
</dbReference>
<dbReference type="CDD" id="cd00051">
    <property type="entry name" value="EFh"/>
    <property type="match status" value="1"/>
</dbReference>
<dbReference type="PANTHER" id="PTHR45791">
    <property type="entry name" value="CALCIUM AND INTEGRIN BINDING FAMILY MEMBER 2"/>
    <property type="match status" value="1"/>
</dbReference>
<dbReference type="InterPro" id="IPR051433">
    <property type="entry name" value="CIBP"/>
</dbReference>
<dbReference type="CDD" id="cd14718">
    <property type="entry name" value="bZIP_Maf_large"/>
    <property type="match status" value="1"/>
</dbReference>
<dbReference type="InterPro" id="IPR002048">
    <property type="entry name" value="EF_hand_dom"/>
</dbReference>
<evidence type="ECO:0000256" key="5">
    <source>
        <dbReference type="ARBA" id="ARBA00023015"/>
    </source>
</evidence>
<dbReference type="GO" id="GO:0000287">
    <property type="term" value="F:magnesium ion binding"/>
    <property type="evidence" value="ECO:0007669"/>
    <property type="project" value="TreeGrafter"/>
</dbReference>
<reference evidence="13" key="1">
    <citation type="journal article" date="2017" name="bioRxiv">
        <title>Comparative analysis of the genomes of Stylophora pistillata and Acropora digitifera provides evidence for extensive differences between species of corals.</title>
        <authorList>
            <person name="Voolstra C.R."/>
            <person name="Li Y."/>
            <person name="Liew Y.J."/>
            <person name="Baumgarten S."/>
            <person name="Zoccola D."/>
            <person name="Flot J.-F."/>
            <person name="Tambutte S."/>
            <person name="Allemand D."/>
            <person name="Aranda M."/>
        </authorList>
    </citation>
    <scope>NUCLEOTIDE SEQUENCE [LARGE SCALE GENOMIC DNA]</scope>
</reference>
<feature type="region of interest" description="Disordered" evidence="9">
    <location>
        <begin position="64"/>
        <end position="92"/>
    </location>
</feature>
<sequence length="463" mass="53811">MMPMNDSNDISKLSITGDPMMSDLDFYNLPFWLIPSEEKEEPAQNVPDTTLDLNEMPAWLSETFPSRNFPEEDAASEQSNLSPSPSACSSTSTGHFFTLEMSAKEALFTETELRELSVKEINNLLRTRGLSKDEIARVKQRRRTLKNRGYAQHSRMRRIQTKNDLEVERDGLQKELDSLKQQVATALRERDFFKNKYVKLLSQVSKLPGKDCTYFNRADILRIHRRYRDLNVDLIPEDFTELDVQPKLKYKFLQQLPELKENPFRRRICEVFSPDGDGSLSFDDFLNMMSVLSESAPIELKAKYAFRIFDFDQDDYLGKEDLKQALRALTASELTDEEMEFVSDELLKEADIDEDGFLSYSEFENVIARSPEFMKNFRVAFIEIMLRKTLHEAEENERKLFRFRPKVVAPEVRQDPESKVMEENVEECSQIQTAAAGDPAEENCKWKTYRHHLNCASPYGRPC</sequence>
<evidence type="ECO:0000259" key="10">
    <source>
        <dbReference type="PROSITE" id="PS50217"/>
    </source>
</evidence>
<feature type="domain" description="EF-hand" evidence="11">
    <location>
        <begin position="260"/>
        <end position="295"/>
    </location>
</feature>
<dbReference type="EMBL" id="LSMT01000221">
    <property type="protein sequence ID" value="PFX23017.1"/>
    <property type="molecule type" value="Genomic_DNA"/>
</dbReference>
<dbReference type="SMART" id="SM00338">
    <property type="entry name" value="BRLZ"/>
    <property type="match status" value="1"/>
</dbReference>
<dbReference type="SMART" id="SM00054">
    <property type="entry name" value="EFh"/>
    <property type="match status" value="3"/>
</dbReference>
<dbReference type="Pfam" id="PF13499">
    <property type="entry name" value="EF-hand_7"/>
    <property type="match status" value="1"/>
</dbReference>
<dbReference type="PANTHER" id="PTHR45791:SF6">
    <property type="entry name" value="CALCIUM AND INTEGRIN BINDING FAMILY MEMBER 2"/>
    <property type="match status" value="1"/>
</dbReference>
<dbReference type="FunFam" id="1.10.238.10:FF:000079">
    <property type="entry name" value="Calcium and integrin-binding family member 2"/>
    <property type="match status" value="1"/>
</dbReference>
<feature type="coiled-coil region" evidence="8">
    <location>
        <begin position="162"/>
        <end position="196"/>
    </location>
</feature>
<dbReference type="STRING" id="50429.A0A2B4S349"/>
<dbReference type="AlphaFoldDB" id="A0A2B4S349"/>
<name>A0A2B4S349_STYPI</name>
<protein>
    <submittedName>
        <fullName evidence="12">Calcium and integrin-binding family member 2</fullName>
    </submittedName>
</protein>
<keyword evidence="4" id="KW-0460">Magnesium</keyword>
<feature type="domain" description="EF-hand" evidence="11">
    <location>
        <begin position="338"/>
        <end position="373"/>
    </location>
</feature>
<dbReference type="GO" id="GO:0003700">
    <property type="term" value="F:DNA-binding transcription factor activity"/>
    <property type="evidence" value="ECO:0007669"/>
    <property type="project" value="InterPro"/>
</dbReference>
<keyword evidence="8" id="KW-0175">Coiled coil</keyword>
<dbReference type="Gene3D" id="1.10.238.10">
    <property type="entry name" value="EF-hand"/>
    <property type="match status" value="2"/>
</dbReference>
<accession>A0A2B4S349</accession>
<dbReference type="PROSITE" id="PS50217">
    <property type="entry name" value="BZIP"/>
    <property type="match status" value="1"/>
</dbReference>
<comment type="caution">
    <text evidence="12">The sequence shown here is derived from an EMBL/GenBank/DDBJ whole genome shotgun (WGS) entry which is preliminary data.</text>
</comment>
<gene>
    <name evidence="12" type="primary">Cib2</name>
    <name evidence="12" type="ORF">AWC38_SpisGene12433</name>
</gene>
<keyword evidence="7" id="KW-0804">Transcription</keyword>
<keyword evidence="6" id="KW-0238">DNA-binding</keyword>
<keyword evidence="13" id="KW-1185">Reference proteome</keyword>
<dbReference type="GO" id="GO:0005509">
    <property type="term" value="F:calcium ion binding"/>
    <property type="evidence" value="ECO:0007669"/>
    <property type="project" value="InterPro"/>
</dbReference>
<evidence type="ECO:0000256" key="3">
    <source>
        <dbReference type="ARBA" id="ARBA00022837"/>
    </source>
</evidence>
<keyword evidence="3" id="KW-0106">Calcium</keyword>
<feature type="domain" description="BZIP" evidence="10">
    <location>
        <begin position="137"/>
        <end position="200"/>
    </location>
</feature>
<dbReference type="Proteomes" id="UP000225706">
    <property type="component" value="Unassembled WGS sequence"/>
</dbReference>
<evidence type="ECO:0000256" key="7">
    <source>
        <dbReference type="ARBA" id="ARBA00023163"/>
    </source>
</evidence>
<proteinExistence type="predicted"/>
<keyword evidence="2" id="KW-0677">Repeat</keyword>
<dbReference type="InterPro" id="IPR011992">
    <property type="entry name" value="EF-hand-dom_pair"/>
</dbReference>
<dbReference type="InterPro" id="IPR004826">
    <property type="entry name" value="bZIP_Maf"/>
</dbReference>
<feature type="compositionally biased region" description="Low complexity" evidence="9">
    <location>
        <begin position="79"/>
        <end position="92"/>
    </location>
</feature>
<evidence type="ECO:0000313" key="12">
    <source>
        <dbReference type="EMBL" id="PFX23017.1"/>
    </source>
</evidence>
<keyword evidence="12" id="KW-0401">Integrin</keyword>
<dbReference type="SUPFAM" id="SSF47473">
    <property type="entry name" value="EF-hand"/>
    <property type="match status" value="1"/>
</dbReference>
<evidence type="ECO:0000256" key="8">
    <source>
        <dbReference type="SAM" id="Coils"/>
    </source>
</evidence>
<evidence type="ECO:0000313" key="13">
    <source>
        <dbReference type="Proteomes" id="UP000225706"/>
    </source>
</evidence>
<dbReference type="PROSITE" id="PS50222">
    <property type="entry name" value="EF_HAND_2"/>
    <property type="match status" value="3"/>
</dbReference>